<proteinExistence type="predicted"/>
<organism evidence="3 4">
    <name type="scientific">Durusdinium trenchii</name>
    <dbReference type="NCBI Taxonomy" id="1381693"/>
    <lineage>
        <taxon>Eukaryota</taxon>
        <taxon>Sar</taxon>
        <taxon>Alveolata</taxon>
        <taxon>Dinophyceae</taxon>
        <taxon>Suessiales</taxon>
        <taxon>Symbiodiniaceae</taxon>
        <taxon>Durusdinium</taxon>
    </lineage>
</organism>
<feature type="coiled-coil region" evidence="1">
    <location>
        <begin position="247"/>
        <end position="274"/>
    </location>
</feature>
<protein>
    <submittedName>
        <fullName evidence="3">Uncharacterized protein</fullName>
    </submittedName>
</protein>
<name>A0ABP0MIE5_9DINO</name>
<dbReference type="Proteomes" id="UP001642464">
    <property type="component" value="Unassembled WGS sequence"/>
</dbReference>
<keyword evidence="4" id="KW-1185">Reference proteome</keyword>
<evidence type="ECO:0000313" key="3">
    <source>
        <dbReference type="EMBL" id="CAK9049884.1"/>
    </source>
</evidence>
<dbReference type="EMBL" id="CAXAMM010021424">
    <property type="protein sequence ID" value="CAK9049884.1"/>
    <property type="molecule type" value="Genomic_DNA"/>
</dbReference>
<reference evidence="3 4" key="1">
    <citation type="submission" date="2024-02" db="EMBL/GenBank/DDBJ databases">
        <authorList>
            <person name="Chen Y."/>
            <person name="Shah S."/>
            <person name="Dougan E. K."/>
            <person name="Thang M."/>
            <person name="Chan C."/>
        </authorList>
    </citation>
    <scope>NUCLEOTIDE SEQUENCE [LARGE SCALE GENOMIC DNA]</scope>
</reference>
<evidence type="ECO:0000256" key="2">
    <source>
        <dbReference type="SAM" id="MobiDB-lite"/>
    </source>
</evidence>
<accession>A0ABP0MIE5</accession>
<comment type="caution">
    <text evidence="3">The sequence shown here is derived from an EMBL/GenBank/DDBJ whole genome shotgun (WGS) entry which is preliminary data.</text>
</comment>
<feature type="region of interest" description="Disordered" evidence="2">
    <location>
        <begin position="282"/>
        <end position="344"/>
    </location>
</feature>
<sequence length="538" mass="59098">MLVGWKPGQPVPTGVDPFKPSVTVEELYGSMSGAQLLDSILEFFGDGVRQALVRWANEEEKLPVHLGAYNHRAEAFYRLDNSDGGNPNHPNVCSAKERGLKQVQTLKYNTPDSIFSKVIHILNQFHGGSGSSFLDYFGESLALQAAWKAEACEMCVTTSNPKYASLYETFVLTRAASSNHHGYFRNWESYKNTLPGPEFVSGKVTTLNSGRERTLSWVFEKPGQDSSTLMNLVNLPMKNAVATKKMMKQQASAAKDSKKQVDELKRKVESVFIQPGVCDADASKGDAGHGLSGDNGDKKRKSQSECHEPNDGSGGANNIETEDCQDGLDSTAQPGKKTKLAHKKSSFSGYSKTEKEVYSFVVKGDEEGDTRHCTALDEVLQALKFASHYLDHLEATKNGKSLETGCDSSDSGAIPSMLTASWESLTCKERSCSFSFCIGFFLEFLFQGKVCVNGKDCRAYSNLRVELQNILIKCNENFSVEVTEMLTDPKGKRQSSTSTRTHTALELAELLTSTYMSHAATHVDFGGDDEEVDEEDMG</sequence>
<evidence type="ECO:0000313" key="4">
    <source>
        <dbReference type="Proteomes" id="UP001642464"/>
    </source>
</evidence>
<keyword evidence="1" id="KW-0175">Coiled coil</keyword>
<gene>
    <name evidence="3" type="ORF">SCF082_LOCUS27586</name>
</gene>
<evidence type="ECO:0000256" key="1">
    <source>
        <dbReference type="SAM" id="Coils"/>
    </source>
</evidence>